<dbReference type="RefSeq" id="WP_185140956.1">
    <property type="nucleotide sequence ID" value="NZ_JACJVP010000001.1"/>
</dbReference>
<dbReference type="SUPFAM" id="SSF88659">
    <property type="entry name" value="Sigma3 and sigma4 domains of RNA polymerase sigma factors"/>
    <property type="match status" value="1"/>
</dbReference>
<organism evidence="8 9">
    <name type="scientific">Cohnella nanjingensis</name>
    <dbReference type="NCBI Taxonomy" id="1387779"/>
    <lineage>
        <taxon>Bacteria</taxon>
        <taxon>Bacillati</taxon>
        <taxon>Bacillota</taxon>
        <taxon>Bacilli</taxon>
        <taxon>Bacillales</taxon>
        <taxon>Paenibacillaceae</taxon>
        <taxon>Cohnella</taxon>
    </lineage>
</organism>
<evidence type="ECO:0000259" key="6">
    <source>
        <dbReference type="Pfam" id="PF04542"/>
    </source>
</evidence>
<dbReference type="Gene3D" id="1.10.10.10">
    <property type="entry name" value="Winged helix-like DNA-binding domain superfamily/Winged helix DNA-binding domain"/>
    <property type="match status" value="1"/>
</dbReference>
<evidence type="ECO:0000256" key="1">
    <source>
        <dbReference type="ARBA" id="ARBA00010641"/>
    </source>
</evidence>
<dbReference type="SUPFAM" id="SSF88946">
    <property type="entry name" value="Sigma2 domain of RNA polymerase sigma factors"/>
    <property type="match status" value="1"/>
</dbReference>
<feature type="domain" description="RNA polymerase sigma factor 70 region 4 type 2" evidence="7">
    <location>
        <begin position="90"/>
        <end position="142"/>
    </location>
</feature>
<dbReference type="GO" id="GO:0016987">
    <property type="term" value="F:sigma factor activity"/>
    <property type="evidence" value="ECO:0007669"/>
    <property type="project" value="UniProtKB-KW"/>
</dbReference>
<evidence type="ECO:0000256" key="2">
    <source>
        <dbReference type="ARBA" id="ARBA00023015"/>
    </source>
</evidence>
<protein>
    <submittedName>
        <fullName evidence="8">Sigma-70 family RNA polymerase sigma factor</fullName>
    </submittedName>
</protein>
<evidence type="ECO:0000256" key="3">
    <source>
        <dbReference type="ARBA" id="ARBA00023082"/>
    </source>
</evidence>
<comment type="caution">
    <text evidence="8">The sequence shown here is derived from an EMBL/GenBank/DDBJ whole genome shotgun (WGS) entry which is preliminary data.</text>
</comment>
<dbReference type="InterPro" id="IPR013249">
    <property type="entry name" value="RNA_pol_sigma70_r4_t2"/>
</dbReference>
<comment type="similarity">
    <text evidence="1">Belongs to the sigma-70 factor family. ECF subfamily.</text>
</comment>
<dbReference type="Pfam" id="PF08281">
    <property type="entry name" value="Sigma70_r4_2"/>
    <property type="match status" value="1"/>
</dbReference>
<evidence type="ECO:0000256" key="4">
    <source>
        <dbReference type="ARBA" id="ARBA00023125"/>
    </source>
</evidence>
<evidence type="ECO:0000256" key="5">
    <source>
        <dbReference type="ARBA" id="ARBA00023163"/>
    </source>
</evidence>
<dbReference type="EMBL" id="JACJVP010000001">
    <property type="protein sequence ID" value="MBB6669555.1"/>
    <property type="molecule type" value="Genomic_DNA"/>
</dbReference>
<reference evidence="8 9" key="1">
    <citation type="submission" date="2020-08" db="EMBL/GenBank/DDBJ databases">
        <title>Cohnella phylogeny.</title>
        <authorList>
            <person name="Dunlap C."/>
        </authorList>
    </citation>
    <scope>NUCLEOTIDE SEQUENCE [LARGE SCALE GENOMIC DNA]</scope>
    <source>
        <strain evidence="8 9">DSM 28246</strain>
    </source>
</reference>
<feature type="domain" description="RNA polymerase sigma-70 region 2" evidence="6">
    <location>
        <begin position="8"/>
        <end position="67"/>
    </location>
</feature>
<evidence type="ECO:0000259" key="7">
    <source>
        <dbReference type="Pfam" id="PF08281"/>
    </source>
</evidence>
<proteinExistence type="inferred from homology"/>
<dbReference type="Pfam" id="PF04542">
    <property type="entry name" value="Sigma70_r2"/>
    <property type="match status" value="1"/>
</dbReference>
<evidence type="ECO:0000313" key="9">
    <source>
        <dbReference type="Proteomes" id="UP000547209"/>
    </source>
</evidence>
<dbReference type="Gene3D" id="1.10.1740.10">
    <property type="match status" value="1"/>
</dbReference>
<dbReference type="InterPro" id="IPR036388">
    <property type="entry name" value="WH-like_DNA-bd_sf"/>
</dbReference>
<keyword evidence="2" id="KW-0805">Transcription regulation</keyword>
<dbReference type="InterPro" id="IPR014284">
    <property type="entry name" value="RNA_pol_sigma-70_dom"/>
</dbReference>
<accession>A0A7X0RNL9</accession>
<dbReference type="SUPFAM" id="SSF54593">
    <property type="entry name" value="Glyoxalase/Bleomycin resistance protein/Dihydroxybiphenyl dioxygenase"/>
    <property type="match status" value="1"/>
</dbReference>
<dbReference type="InterPro" id="IPR013324">
    <property type="entry name" value="RNA_pol_sigma_r3/r4-like"/>
</dbReference>
<dbReference type="InterPro" id="IPR013325">
    <property type="entry name" value="RNA_pol_sigma_r2"/>
</dbReference>
<dbReference type="InterPro" id="IPR029068">
    <property type="entry name" value="Glyas_Bleomycin-R_OHBP_Dase"/>
</dbReference>
<dbReference type="AlphaFoldDB" id="A0A7X0RNL9"/>
<dbReference type="GO" id="GO:0006352">
    <property type="term" value="P:DNA-templated transcription initiation"/>
    <property type="evidence" value="ECO:0007669"/>
    <property type="project" value="InterPro"/>
</dbReference>
<dbReference type="InterPro" id="IPR039425">
    <property type="entry name" value="RNA_pol_sigma-70-like"/>
</dbReference>
<evidence type="ECO:0000313" key="8">
    <source>
        <dbReference type="EMBL" id="MBB6669555.1"/>
    </source>
</evidence>
<keyword evidence="4" id="KW-0238">DNA-binding</keyword>
<sequence>MGMDWITRLHPYCLRITGNRWDAEDLAQSAAIKVLEAIRRRPDRPLSRAFLYRVAKNAWIDIQRRQRLIVTPLEGAAEFGETDPQLSSRELLEQLAERLPPKKAVILLLMDVFDFTAKETAAYVRMQEAAVQVALGRARQRLRAYAREPEIARARHREPEGPVHFDALVDAFRRRDPEAIHRAYLGLSRAGAQLALLRETGGSLQFVFRDPDGNRFRVVSR</sequence>
<dbReference type="PANTHER" id="PTHR43133:SF8">
    <property type="entry name" value="RNA POLYMERASE SIGMA FACTOR HI_1459-RELATED"/>
    <property type="match status" value="1"/>
</dbReference>
<dbReference type="PANTHER" id="PTHR43133">
    <property type="entry name" value="RNA POLYMERASE ECF-TYPE SIGMA FACTO"/>
    <property type="match status" value="1"/>
</dbReference>
<dbReference type="GO" id="GO:0003677">
    <property type="term" value="F:DNA binding"/>
    <property type="evidence" value="ECO:0007669"/>
    <property type="project" value="UniProtKB-KW"/>
</dbReference>
<dbReference type="InterPro" id="IPR007627">
    <property type="entry name" value="RNA_pol_sigma70_r2"/>
</dbReference>
<dbReference type="Proteomes" id="UP000547209">
    <property type="component" value="Unassembled WGS sequence"/>
</dbReference>
<keyword evidence="5" id="KW-0804">Transcription</keyword>
<dbReference type="CDD" id="cd06587">
    <property type="entry name" value="VOC"/>
    <property type="match status" value="1"/>
</dbReference>
<gene>
    <name evidence="8" type="ORF">H7C19_02530</name>
</gene>
<dbReference type="NCBIfam" id="TIGR02937">
    <property type="entry name" value="sigma70-ECF"/>
    <property type="match status" value="1"/>
</dbReference>
<keyword evidence="3" id="KW-0731">Sigma factor</keyword>
<name>A0A7X0RNL9_9BACL</name>
<keyword evidence="9" id="KW-1185">Reference proteome</keyword>